<protein>
    <submittedName>
        <fullName evidence="2">Uncharacterized protein</fullName>
    </submittedName>
</protein>
<accession>A0ABV8W4N3</accession>
<evidence type="ECO:0000313" key="2">
    <source>
        <dbReference type="EMBL" id="MFC4390013.1"/>
    </source>
</evidence>
<dbReference type="Proteomes" id="UP001595719">
    <property type="component" value="Unassembled WGS sequence"/>
</dbReference>
<feature type="region of interest" description="Disordered" evidence="1">
    <location>
        <begin position="45"/>
        <end position="66"/>
    </location>
</feature>
<evidence type="ECO:0000313" key="3">
    <source>
        <dbReference type="Proteomes" id="UP001595719"/>
    </source>
</evidence>
<sequence length="66" mass="7713">MENSKLDNGKSYCRISNTIIYSDDNNDLVCVKMYKGDWGDWDEKPEMTESNSKDCEERILKNSSHM</sequence>
<name>A0ABV8W4N3_9FLAO</name>
<evidence type="ECO:0000256" key="1">
    <source>
        <dbReference type="SAM" id="MobiDB-lite"/>
    </source>
</evidence>
<gene>
    <name evidence="2" type="ORF">ACFOY0_03295</name>
</gene>
<feature type="compositionally biased region" description="Basic and acidic residues" evidence="1">
    <location>
        <begin position="45"/>
        <end position="60"/>
    </location>
</feature>
<proteinExistence type="predicted"/>
<organism evidence="2 3">
    <name type="scientific">Flavobacterium quisquiliarum</name>
    <dbReference type="NCBI Taxonomy" id="1834436"/>
    <lineage>
        <taxon>Bacteria</taxon>
        <taxon>Pseudomonadati</taxon>
        <taxon>Bacteroidota</taxon>
        <taxon>Flavobacteriia</taxon>
        <taxon>Flavobacteriales</taxon>
        <taxon>Flavobacteriaceae</taxon>
        <taxon>Flavobacterium</taxon>
    </lineage>
</organism>
<keyword evidence="3" id="KW-1185">Reference proteome</keyword>
<reference evidence="3" key="1">
    <citation type="journal article" date="2019" name="Int. J. Syst. Evol. Microbiol.">
        <title>The Global Catalogue of Microorganisms (GCM) 10K type strain sequencing project: providing services to taxonomists for standard genome sequencing and annotation.</title>
        <authorList>
            <consortium name="The Broad Institute Genomics Platform"/>
            <consortium name="The Broad Institute Genome Sequencing Center for Infectious Disease"/>
            <person name="Wu L."/>
            <person name="Ma J."/>
        </authorList>
    </citation>
    <scope>NUCLEOTIDE SEQUENCE [LARGE SCALE GENOMIC DNA]</scope>
    <source>
        <strain evidence="3">CGMCC 1.15345</strain>
    </source>
</reference>
<comment type="caution">
    <text evidence="2">The sequence shown here is derived from an EMBL/GenBank/DDBJ whole genome shotgun (WGS) entry which is preliminary data.</text>
</comment>
<dbReference type="RefSeq" id="WP_219071386.1">
    <property type="nucleotide sequence ID" value="NZ_JBHSCO010000001.1"/>
</dbReference>
<dbReference type="EMBL" id="JBHSCO010000001">
    <property type="protein sequence ID" value="MFC4390013.1"/>
    <property type="molecule type" value="Genomic_DNA"/>
</dbReference>